<dbReference type="STRING" id="1931241.BVH74_12250"/>
<reference evidence="2 3" key="1">
    <citation type="submission" date="2017-03" db="EMBL/GenBank/DDBJ databases">
        <title>Complete genome sequence of the novel DNRA strain Pseudomonas sp. S-6-2 isolated from Chinese polluted river sediment. Journal of Biotechnology.</title>
        <authorList>
            <person name="Li J."/>
            <person name="Xiang F."/>
            <person name="Wang L."/>
            <person name="Xi L."/>
            <person name="Liu J."/>
        </authorList>
    </citation>
    <scope>NUCLEOTIDE SEQUENCE [LARGE SCALE GENOMIC DNA]</scope>
    <source>
        <strain evidence="2 3">S-6-2</strain>
    </source>
</reference>
<protein>
    <submittedName>
        <fullName evidence="2">Phage capsid protein</fullName>
    </submittedName>
</protein>
<evidence type="ECO:0000256" key="1">
    <source>
        <dbReference type="SAM" id="MobiDB-lite"/>
    </source>
</evidence>
<organism evidence="2 3">
    <name type="scientific">Halopseudomonas phragmitis</name>
    <dbReference type="NCBI Taxonomy" id="1931241"/>
    <lineage>
        <taxon>Bacteria</taxon>
        <taxon>Pseudomonadati</taxon>
        <taxon>Pseudomonadota</taxon>
        <taxon>Gammaproteobacteria</taxon>
        <taxon>Pseudomonadales</taxon>
        <taxon>Pseudomonadaceae</taxon>
        <taxon>Halopseudomonas</taxon>
    </lineage>
</organism>
<sequence>MKKYRSKFVRVAVEGGTTDGRRIERQWLQDAAETYSQNTYGARIWLEHFRSITADGPFRAYGDVVALKTEEVEVAGQKRLALFAQIEPTDELIALNKKRQKIYTSIEINPKFADTGKAYMEGLAVTDSPASLGTEMLTFSAQNPDANPLAARKQNKENLFTEALEVELEFDEVAPEEPSKADGIFARVRELLGKQKDKEGKDAALFNELGNSLEELAQHVADQDKQFSTAQSDISKLRSDFTAQSQKLDELITKLEGEPKPNFTQRPAATGGNGQVLASF</sequence>
<feature type="region of interest" description="Disordered" evidence="1">
    <location>
        <begin position="256"/>
        <end position="280"/>
    </location>
</feature>
<keyword evidence="3" id="KW-1185">Reference proteome</keyword>
<evidence type="ECO:0000313" key="3">
    <source>
        <dbReference type="Proteomes" id="UP000243488"/>
    </source>
</evidence>
<dbReference type="EMBL" id="CP020100">
    <property type="protein sequence ID" value="AQZ95473.1"/>
    <property type="molecule type" value="Genomic_DNA"/>
</dbReference>
<dbReference type="Pfam" id="PF05929">
    <property type="entry name" value="Phage_GPO"/>
    <property type="match status" value="1"/>
</dbReference>
<dbReference type="KEGG" id="ppha:BVH74_12250"/>
<dbReference type="Proteomes" id="UP000243488">
    <property type="component" value="Chromosome"/>
</dbReference>
<proteinExistence type="predicted"/>
<gene>
    <name evidence="2" type="ORF">BVH74_12250</name>
</gene>
<name>A0A1V0B698_9GAMM</name>
<dbReference type="InterPro" id="IPR009228">
    <property type="entry name" value="Capsid_scaffold_GpO"/>
</dbReference>
<accession>A0A1V0B698</accession>
<dbReference type="AlphaFoldDB" id="A0A1V0B698"/>
<dbReference type="RefSeq" id="WP_080050341.1">
    <property type="nucleotide sequence ID" value="NZ_CP020100.1"/>
</dbReference>
<evidence type="ECO:0000313" key="2">
    <source>
        <dbReference type="EMBL" id="AQZ95473.1"/>
    </source>
</evidence>